<feature type="region of interest" description="Disordered" evidence="21">
    <location>
        <begin position="2248"/>
        <end position="2290"/>
    </location>
</feature>
<evidence type="ECO:0000256" key="18">
    <source>
        <dbReference type="ARBA" id="ARBA00042712"/>
    </source>
</evidence>
<feature type="domain" description="BEACH-type PH" evidence="23">
    <location>
        <begin position="3129"/>
        <end position="3235"/>
    </location>
</feature>
<feature type="region of interest" description="Disordered" evidence="21">
    <location>
        <begin position="1032"/>
        <end position="1066"/>
    </location>
</feature>
<dbReference type="PROSITE" id="PS50197">
    <property type="entry name" value="BEACH"/>
    <property type="match status" value="1"/>
</dbReference>
<comment type="catalytic activity">
    <reaction evidence="19">
        <text>3-O-(N-acetyl-beta-D-glucosaminyl-(1-&gt;4)-alpha-D-mannosyl)-L-threonyl-[protein] + UDP-N-acetyl-alpha-D-galactosamine = 3-O-[beta-D-GalNAc-(1-&gt;3)-beta-D-GlcNAc-(1-&gt;4)-alpha-D-Man]-L-Thr-[protein] + UDP + H(+)</text>
        <dbReference type="Rhea" id="RHEA:37667"/>
        <dbReference type="Rhea" id="RHEA-COMP:13308"/>
        <dbReference type="Rhea" id="RHEA-COMP:13618"/>
        <dbReference type="ChEBI" id="CHEBI:15378"/>
        <dbReference type="ChEBI" id="CHEBI:58223"/>
        <dbReference type="ChEBI" id="CHEBI:67138"/>
        <dbReference type="ChEBI" id="CHEBI:136709"/>
        <dbReference type="ChEBI" id="CHEBI:137540"/>
        <dbReference type="EC" id="2.4.1.313"/>
    </reaction>
</comment>
<dbReference type="Proteomes" id="UP001221898">
    <property type="component" value="Unassembled WGS sequence"/>
</dbReference>
<evidence type="ECO:0000313" key="24">
    <source>
        <dbReference type="EMBL" id="KAJ8393240.1"/>
    </source>
</evidence>
<feature type="compositionally biased region" description="Basic and acidic residues" evidence="21">
    <location>
        <begin position="230"/>
        <end position="254"/>
    </location>
</feature>
<dbReference type="InterPro" id="IPR019775">
    <property type="entry name" value="WD40_repeat_CS"/>
</dbReference>
<dbReference type="Gene3D" id="2.130.10.10">
    <property type="entry name" value="YVTN repeat-like/Quinoprotein amine dehydrogenase"/>
    <property type="match status" value="1"/>
</dbReference>
<dbReference type="EMBL" id="JAINUG010000139">
    <property type="protein sequence ID" value="KAJ8393240.1"/>
    <property type="molecule type" value="Genomic_DNA"/>
</dbReference>
<evidence type="ECO:0000259" key="23">
    <source>
        <dbReference type="PROSITE" id="PS51783"/>
    </source>
</evidence>
<keyword evidence="12" id="KW-1133">Transmembrane helix</keyword>
<dbReference type="FunFam" id="1.10.1540.10:FF:000001">
    <property type="entry name" value="neurobeachin isoform X1"/>
    <property type="match status" value="1"/>
</dbReference>
<evidence type="ECO:0000256" key="19">
    <source>
        <dbReference type="ARBA" id="ARBA00047667"/>
    </source>
</evidence>
<dbReference type="FunFam" id="2.130.10.10:FF:000292">
    <property type="entry name" value="Lysosomal trafficking regulator"/>
    <property type="match status" value="1"/>
</dbReference>
<keyword evidence="8" id="KW-0812">Transmembrane</keyword>
<accession>A0AAD7WE40</accession>
<dbReference type="SUPFAM" id="SSF50978">
    <property type="entry name" value="WD40 repeat-like"/>
    <property type="match status" value="1"/>
</dbReference>
<evidence type="ECO:0000256" key="9">
    <source>
        <dbReference type="ARBA" id="ARBA00022737"/>
    </source>
</evidence>
<name>A0AAD7WE40_9TELE</name>
<evidence type="ECO:0000256" key="20">
    <source>
        <dbReference type="PROSITE-ProRule" id="PRU00221"/>
    </source>
</evidence>
<dbReference type="SUPFAM" id="SSF81837">
    <property type="entry name" value="BEACH domain"/>
    <property type="match status" value="1"/>
</dbReference>
<dbReference type="InterPro" id="IPR002659">
    <property type="entry name" value="Glyco_trans_31"/>
</dbReference>
<dbReference type="SMART" id="SM01026">
    <property type="entry name" value="Beach"/>
    <property type="match status" value="1"/>
</dbReference>
<evidence type="ECO:0000256" key="14">
    <source>
        <dbReference type="ARBA" id="ARBA00023136"/>
    </source>
</evidence>
<dbReference type="Gene3D" id="2.30.29.30">
    <property type="entry name" value="Pleckstrin-homology domain (PH domain)/Phosphotyrosine-binding domain (PTB)"/>
    <property type="match status" value="1"/>
</dbReference>
<dbReference type="InterPro" id="IPR000409">
    <property type="entry name" value="BEACH_dom"/>
</dbReference>
<evidence type="ECO:0000256" key="5">
    <source>
        <dbReference type="ARBA" id="ARBA00022574"/>
    </source>
</evidence>
<comment type="caution">
    <text evidence="24">The sequence shown here is derived from an EMBL/GenBank/DDBJ whole genome shotgun (WGS) entry which is preliminary data.</text>
</comment>
<evidence type="ECO:0000256" key="13">
    <source>
        <dbReference type="ARBA" id="ARBA00023034"/>
    </source>
</evidence>
<evidence type="ECO:0000256" key="4">
    <source>
        <dbReference type="ARBA" id="ARBA00008661"/>
    </source>
</evidence>
<dbReference type="PROSITE" id="PS50082">
    <property type="entry name" value="WD_REPEATS_2"/>
    <property type="match status" value="2"/>
</dbReference>
<dbReference type="Pfam" id="PF00400">
    <property type="entry name" value="WD40"/>
    <property type="match status" value="2"/>
</dbReference>
<feature type="region of interest" description="Disordered" evidence="21">
    <location>
        <begin position="1486"/>
        <end position="1523"/>
    </location>
</feature>
<dbReference type="SUPFAM" id="SSF48371">
    <property type="entry name" value="ARM repeat"/>
    <property type="match status" value="1"/>
</dbReference>
<evidence type="ECO:0000256" key="10">
    <source>
        <dbReference type="ARBA" id="ARBA00022824"/>
    </source>
</evidence>
<dbReference type="SUPFAM" id="SSF50729">
    <property type="entry name" value="PH domain-like"/>
    <property type="match status" value="1"/>
</dbReference>
<feature type="region of interest" description="Disordered" evidence="21">
    <location>
        <begin position="4035"/>
        <end position="4070"/>
    </location>
</feature>
<keyword evidence="11" id="KW-0735">Signal-anchor</keyword>
<keyword evidence="14" id="KW-0472">Membrane</keyword>
<feature type="region of interest" description="Disordered" evidence="21">
    <location>
        <begin position="216"/>
        <end position="254"/>
    </location>
</feature>
<dbReference type="GO" id="GO:0016758">
    <property type="term" value="F:hexosyltransferase activity"/>
    <property type="evidence" value="ECO:0007669"/>
    <property type="project" value="InterPro"/>
</dbReference>
<reference evidence="24" key="1">
    <citation type="journal article" date="2023" name="Science">
        <title>Genome structures resolve the early diversification of teleost fishes.</title>
        <authorList>
            <person name="Parey E."/>
            <person name="Louis A."/>
            <person name="Montfort J."/>
            <person name="Bouchez O."/>
            <person name="Roques C."/>
            <person name="Iampietro C."/>
            <person name="Lluch J."/>
            <person name="Castinel A."/>
            <person name="Donnadieu C."/>
            <person name="Desvignes T."/>
            <person name="Floi Bucao C."/>
            <person name="Jouanno E."/>
            <person name="Wen M."/>
            <person name="Mejri S."/>
            <person name="Dirks R."/>
            <person name="Jansen H."/>
            <person name="Henkel C."/>
            <person name="Chen W.J."/>
            <person name="Zahm M."/>
            <person name="Cabau C."/>
            <person name="Klopp C."/>
            <person name="Thompson A.W."/>
            <person name="Robinson-Rechavi M."/>
            <person name="Braasch I."/>
            <person name="Lecointre G."/>
            <person name="Bobe J."/>
            <person name="Postlethwait J.H."/>
            <person name="Berthelot C."/>
            <person name="Roest Crollius H."/>
            <person name="Guiguen Y."/>
        </authorList>
    </citation>
    <scope>NUCLEOTIDE SEQUENCE</scope>
    <source>
        <strain evidence="24">NC1722</strain>
    </source>
</reference>
<evidence type="ECO:0000259" key="22">
    <source>
        <dbReference type="PROSITE" id="PS50197"/>
    </source>
</evidence>
<dbReference type="InterPro" id="IPR001680">
    <property type="entry name" value="WD40_rpt"/>
</dbReference>
<dbReference type="EC" id="2.4.1.313" evidence="16"/>
<sequence>MLELIVETSSRAGPFHVSLRSLEHFLCLFHCVHHLQDPDIICRSPVTGIDSAASSETTLSRLWRDRESNPGTLSLAHNEDLTDYSAVLTYRNMLLHFIVHEAEPPLEYECSDMSGASNALAREFLTDVHQLCSAVAQREEEQEGEVEEECHMLVLGEYLVRGRGFLLLNTLDLVIDQAVDMGLAFDSRTSKLSSRAVVLCSLPDLGLSWTTAPPQHISHHGESQGCSWREGGRKGQREESDRGREREEAKRPTEELTCREELLTLLLSLLPLVWKIPVRKDPDFTLPSLLEVFLHSKGKAAPPGLGQEKAAPDEQETGRLRRHRRAPQRHPGWDVRRSQLSSDSDTPSDDAAVGPAGKHRRPRGVTPPASGQERCLEAPLPPPTADAMSTSAEPQRRPPGPPPPDWETLAEPAALSIFNRVEKSPLDLCHVLLSLLEKVSGTAAGRGGREDLAQGWTEEPIALVQRMLLRTVLHLMSADAGQGDALPEHLHRNLSDLLWATLKIRGCLERQADPFAPRPKKTLQEVQDDFSFSRHRHRALLLPELVEGVLQVLLGSLQASAPNPFFLGQAVELVHEFLRRGGLALLECAVLRLEQPAVRESEAGGEAAEHSRGIVAGALGIIGAVKRAKSEQLHQSAREEEEPHPERCCCLAAFAHQCLRLLRLLPPTGAPCLQILAGLQAVGICCCMDPRSVVGPLLHLLPRPGPRGHQAHVLGVLGRLLLEQLGGGRPAEEAADQTPCDICAPDGSRLPGLEEALRGPRAAPPSTGGVEDLLWKWEALAAYQDLALGEDRQLSLQVVAHVCQLALRGNAAVLWQLHTHVFGPLLQRGVDLVRHARQLGVSTACAQACSYHSHCLPVEVLQVYLQMLPALLQSRVSRALFLSCNGLSQVTELVHLDVTRSWALKVFETLILNREEPQGDALPQDPIAPETGAGEAQQSGGDSDRDSANDSGDTSGYDSMASEPRAGHPPCLSADGLAPPSREQVCRAADVWSACRQVYLSSATFRRRFCELGGPEVCSRLVTLVIQTLASRARDSKPKRRRAGPPGPLPAEGQGEGRSRDAPRRQEEEWALESVRLLEALLAICLHNCSTAPHRSEPHPPSQILLLLPSTALTGTALITLYCPHRYCSYYPLLPSQSVEETLAEVRDQLSGSGVVGTDLAVPLFDSLLRVALAQVCTSPNTAEEKSERKPQWVVEFVPPAVHRSEEVEEAQGCGLRPQGGEEGYEADSESNPEDSSSWQEGEILALVGESACGTVAEGQDRELLLLFPEICTMELLLLSACSPDLEVLHHVLQSLLGAVRTNPHNAILLHQQGAVKVILGGFQNILNQSDSSFEACQAVLVELLVAMVSDRITAEELAMLIRLFLEKMPATVSKAELQHETVLKGVLRIVRANVGMEPLHFLSFPLVPCLGPGGTGEAGGRGGALPCRGKPSTGLRQGAGEIRPLYQLTSPWHVAPIHLPLVGQNSWPHTANGFSLSLWMRVPPSVQESPSHPDRKSRSRPTELGDSSVESTEEDCLAQEQQGSLRPVERLLEDGFLHVASLGSKALMLQVWAHLPSGSFLFRICVDPNDEMKAGLLAQAESEEGLLTPGQWQHLALTYTQQPEGKKSFHCTLVLWVCGVRKCEVLLDYTLPRKSGLSSDSSKTFCMLGHYLHSADEQPGQGGCWDMGCMFLFNGVYDVTTLLSEPGSRSELKAQRVWSTGLKAQRSVVPGPVLCTESAARPPGRGTLSGPIDPPLPRQNSTTDAFTCSSTDSCRLTLPLPGADSQMPPPIGADDQGRSGSTVGPEEAFYLYASGPNCTSIIPCKYGTPSPKLSKYVTQEGLQGQDALTKSGEGTLHPSSCPAHYTIYEPVVRLKGQAKMAATQRPFSSKMVQSSTLESQVLRAMRPSESQGLQSVLHKIGGTGTFIFLFARAVELSDCEQTQALALQILLSLVKYNQHRDHEMESCHGYSMIHQVLINTKCIVGYHILKTLLDGCCSREILTLSEDGQFCLDTESMAVVQDLRLLSEVLLDWKIWSRAQGGVWETLLVALEILIRVHHPQQTFNIRQLLKAQVVHRFLLACQVQVLQEQLTSIPQEVCLSFIKIIQEVLGSPPDLDLLRLIYNFLLAVHPPTNTYVCHTPTSFYFFLHIDGKLHQEKVQSMVSLRRYSSGGKSVGSSLSLSPTGFTAVHPQDPAVRPPEQDGEAQSMPLPSVARSPPSSPPLPPRLAHGESDGDPPGAQLALSSTETLRGPSNEQLLSSCDSASTVFDLQEGGGPDKSPVKEETEEGEDRLGDRFNSASKEALRRSDSLRGLRSIQRRASAFASLGLAFPTHNGTLPISRRPSLADRSPLPEDWESYSYSPGYEGANGMADSNDSMEDCLVLMCCGLYELLRGVLLLLPDRLLEEVMDKLIHPEALIVLVNHSSPLIQLGVMKLLDAYFSRAIKEQKEKFLKNHGFSLLANQLYQHQGTQGLLEFFLEMLFGHPVGLEEDLDLEDMDSIDPFRKRCIIPVLGLIENSLYENTLVHNALCLLLQLLNACPKLGDILLDHGLLHVLFNTLATLNGLESGIPLNEYKLLVCDVQQLLVAVTIHSCSSSGSQYFRITEDLITLLGYLHTSGVQRTQEMAVGLQFRVLQSAIDFIRTTANQEPQNLSSSVDLPSAPHHAIQQKRRSIAGSMAMKDSLIPRIPRQHYCSYGQIPLAPPFSFLSQDSPLPSPTGTTTYLFPADAGAVPDQSAALLPGPVRLPADADALGGGDELTQMMQRRMSQENPARVSESELVQRLQRLVVLAVNRLVYHDVDQDFFDLLNVPESPGRQPDPGEQDPKQNGVAPPPTSMRSFQKEILKLMVEGMKISLGVSGRAGAPRHQWQRMLWSCRDTFRVQIGRLLVHALSPARPLPDRKEALEFVYEPCHPDILRESLSPGLEHGPKLALYLYELLREHKDKLSKEEQTAAGVFMTSLKLCGHRCVPPSAPPKPDLVKAIKEEQLKYLSDEMVSKAAWQKKMGNTQKSLMQRLDGKSKDISRIAADITQSVSLRQGLERKKVIQHIRRLYKGDLSASRHWQDQVRQLTHDRAVWYDQVSYRTSWQLDPTEGPNRERRRLQRCHLTVPNKHLLHDRRKPEDPVKPPLSYLFEDKSHSSFSSAVKDKATSEPIRFTRRCISVAPSKETAGELLLGKSGMYFVEDNAADAHDSQNPRGETEPASFSWTYEEIKEVHKRWWQLRDSGVEIFLTNGRTLLLAFDTTKFRDNVYQNILSSSLPNLLEYGNITALTHLWSSGQISNFEYLTHLNKHAGRSFNDLMQYPVFPFVLRDYTSDTLDLHDAAIYRNLSKPIAVQSKEKEDRYVANYKYLEEEYGKGVGEDDPMPPVQPYHYGSHYSNSGTVLHFLLRMPPFTNMFLAYQDHSFDIPDRTFHSMSTTWRLSSYESMTDVKELIPEFFYLPEFLVNREGFDFGLRQNGERVSHVGLPPWARNDPRLFSLIHRQALESDQVSQSLCHWIDLVFGVKQKGKAAVQAINVFHPATYFGMDVSAVEDPVQRRALETMIKTYGQTPRQLFSSAHVSRAGPRLVEGELPAAMGLLVHLAFRENKEQLVYPSPLPWISGLKWGEYVGSPCAPDPVLCFSQPHGEHFSSLLALPTRAVCGLSRNFCLMVIYSKEQGVRSMHSTDIQWSAILSWGYADDVLRLKSKQGEPPVNFIQSSHLHQVTSCAWVPDSCQLFTGSKCGVVMAYSCRFASAVPSEMEVESQVHLYGHTAEVTGLFVCKPYSVLVSISQDGTCILWDLNRLCYVQSLTGHKNPVTAVSASETTGDIATVCHSVGGGSDLRLWTVNGDLIGHVHCRENICSVAFSNQPEGMSVNIIAGGLENGVVRLWSTWDLKPVRDITFPKSNKPIISLTYSSDGHHLYTANSDGTVIVWCRRDQQRMKLPMFYSFLSSYAAGLFLLVSSRPSGFSQLQLCPMPGGKGQAGVIGAMQRSKDGRDRQSSFAGFRGIRGRQGVGHATWRITNLYRMPTQNSWIREGSKRYVSRAPNSFLGTVPLPIHQKLATTAPASDIQQAANGVDWAPSMSREGGDRRAKTREEEGGATPNLLPDPVARAGRRRRSAWLFIAETWRSRVARALRQVLRALLMKALADGTSTSFSSSGNRGGLAPMREQNALQNPLENWGPDPRSSPAATVEAKNMFDHEFSGLFSRGEFGQGNEMIAPVPESGGIHLHNELTCGIRECEDRGRCKPGLESLEGLLGIGLVLEKSLDDLTHMLYMFLHSLRKDQDVIQVDIRGGQHVPEYVVHQSLKDGRGIGETEWHGQGRADEVSIGPRVNQSLHWEQFSLPGEKDVEHGALRSEVQAKSSLPAALAFGLGQMSPIHLHGLRSRRGRVSMRIARSTSLSRSWGRSHTVSSSRTRSERPCKKASLLSDTDHGRKLLRQSLDGVSGAGKAWCRRQQVTCWNTARLIQERTPSSCPCQLLRTPSTRKSFPVPSSEACTQAMTPGSYTAVVHLWLVANRTALLDLKDSDQQSSPEILVGVLSARQHHALRDAIRETWLGYIRQHPQFRHRVAVKFIIGRHGCPIPEEDREDPYSCTLLNLTDPVNGQEVEVLAVPDASVLTPSGVSAVSLDLKVLHPIVITRLGVFPDGPGMELRGNVTIKLFLVDQEEAVVTAHFSPISTGVGMNGLWYKPVEQFILPRGFEGTLVWESLDSDLVTANISRVQFNNGGGVLKLSSIEEGTLPHRSALGFPGIAGGFTFSVYDVEELLEIVQGRPARLAAHTSRLKQEDEALEQESRRHGDMVFVDVVDTYRNVPSKLLQFYKWSIGNADFSLLLKTDDDCYINVDAVLMKMDNERLRRSSFWWGNFRQSWPVDRVGKWQELEYASPAYPAFACGSGYVVSRDLVEWLADNADKLKAYQGEDVSMGIWMAAVGPQKYQDSGWLCEKDCYLDMLSSPQHSPEEQRSLWDRRSICGDPCGCPWGHP</sequence>
<dbReference type="InterPro" id="IPR015943">
    <property type="entry name" value="WD40/YVTN_repeat-like_dom_sf"/>
</dbReference>
<dbReference type="PROSITE" id="PS51783">
    <property type="entry name" value="PH_BEACH"/>
    <property type="match status" value="1"/>
</dbReference>
<dbReference type="GO" id="GO:0000139">
    <property type="term" value="C:Golgi membrane"/>
    <property type="evidence" value="ECO:0007669"/>
    <property type="project" value="UniProtKB-SubCell"/>
</dbReference>
<dbReference type="InterPro" id="IPR050865">
    <property type="entry name" value="BEACH_Domain"/>
</dbReference>
<dbReference type="PANTHER" id="PTHR13743">
    <property type="entry name" value="BEIGE/BEACH-RELATED"/>
    <property type="match status" value="1"/>
</dbReference>
<feature type="compositionally biased region" description="Basic and acidic residues" evidence="21">
    <location>
        <begin position="1492"/>
        <end position="1504"/>
    </location>
</feature>
<evidence type="ECO:0000256" key="2">
    <source>
        <dbReference type="ARBA" id="ARBA00004323"/>
    </source>
</evidence>
<keyword evidence="13" id="KW-0333">Golgi apparatus</keyword>
<dbReference type="Pfam" id="PF02138">
    <property type="entry name" value="Beach"/>
    <property type="match status" value="1"/>
</dbReference>
<feature type="region of interest" description="Disordered" evidence="21">
    <location>
        <begin position="2157"/>
        <end position="2223"/>
    </location>
</feature>
<dbReference type="SMART" id="SM00320">
    <property type="entry name" value="WD40"/>
    <property type="match status" value="5"/>
</dbReference>
<organism evidence="24 25">
    <name type="scientific">Aldrovandia affinis</name>
    <dbReference type="NCBI Taxonomy" id="143900"/>
    <lineage>
        <taxon>Eukaryota</taxon>
        <taxon>Metazoa</taxon>
        <taxon>Chordata</taxon>
        <taxon>Craniata</taxon>
        <taxon>Vertebrata</taxon>
        <taxon>Euteleostomi</taxon>
        <taxon>Actinopterygii</taxon>
        <taxon>Neopterygii</taxon>
        <taxon>Teleostei</taxon>
        <taxon>Notacanthiformes</taxon>
        <taxon>Halosauridae</taxon>
        <taxon>Aldrovandia</taxon>
    </lineage>
</organism>
<feature type="repeat" description="WD" evidence="20">
    <location>
        <begin position="3728"/>
        <end position="3762"/>
    </location>
</feature>
<dbReference type="CDD" id="cd01201">
    <property type="entry name" value="PH_BEACH"/>
    <property type="match status" value="1"/>
</dbReference>
<evidence type="ECO:0000256" key="7">
    <source>
        <dbReference type="ARBA" id="ARBA00022679"/>
    </source>
</evidence>
<feature type="repeat" description="WD" evidence="20">
    <location>
        <begin position="3863"/>
        <end position="3894"/>
    </location>
</feature>
<dbReference type="InterPro" id="IPR016024">
    <property type="entry name" value="ARM-type_fold"/>
</dbReference>
<keyword evidence="15" id="KW-0325">Glycoprotein</keyword>
<dbReference type="InterPro" id="IPR023362">
    <property type="entry name" value="PH-BEACH_dom"/>
</dbReference>
<feature type="compositionally biased region" description="Basic and acidic residues" evidence="21">
    <location>
        <begin position="310"/>
        <end position="319"/>
    </location>
</feature>
<feature type="compositionally biased region" description="Acidic residues" evidence="21">
    <location>
        <begin position="1223"/>
        <end position="1233"/>
    </location>
</feature>
<dbReference type="Gene3D" id="3.90.550.50">
    <property type="match status" value="1"/>
</dbReference>
<evidence type="ECO:0000256" key="8">
    <source>
        <dbReference type="ARBA" id="ARBA00022692"/>
    </source>
</evidence>
<evidence type="ECO:0000256" key="21">
    <source>
        <dbReference type="SAM" id="MobiDB-lite"/>
    </source>
</evidence>
<dbReference type="InterPro" id="IPR011993">
    <property type="entry name" value="PH-like_dom_sf"/>
</dbReference>
<dbReference type="Pfam" id="PF01762">
    <property type="entry name" value="Galactosyl_T"/>
    <property type="match status" value="1"/>
</dbReference>
<keyword evidence="10" id="KW-0256">Endoplasmic reticulum</keyword>
<keyword evidence="9" id="KW-0677">Repeat</keyword>
<feature type="region of interest" description="Disordered" evidence="21">
    <location>
        <begin position="1205"/>
        <end position="1239"/>
    </location>
</feature>
<feature type="compositionally biased region" description="Basic and acidic residues" evidence="21">
    <location>
        <begin position="4047"/>
        <end position="4059"/>
    </location>
</feature>
<evidence type="ECO:0000256" key="12">
    <source>
        <dbReference type="ARBA" id="ARBA00022989"/>
    </source>
</evidence>
<keyword evidence="5 20" id="KW-0853">WD repeat</keyword>
<dbReference type="InterPro" id="IPR036322">
    <property type="entry name" value="WD40_repeat_dom_sf"/>
</dbReference>
<dbReference type="FunFam" id="3.90.550.50:FF:000013">
    <property type="entry name" value="Hexosyltransferase"/>
    <property type="match status" value="1"/>
</dbReference>
<keyword evidence="7" id="KW-0808">Transferase</keyword>
<dbReference type="CDD" id="cd06071">
    <property type="entry name" value="Beach"/>
    <property type="match status" value="1"/>
</dbReference>
<evidence type="ECO:0000256" key="1">
    <source>
        <dbReference type="ARBA" id="ARBA00004240"/>
    </source>
</evidence>
<feature type="region of interest" description="Disordered" evidence="21">
    <location>
        <begin position="2788"/>
        <end position="2817"/>
    </location>
</feature>
<evidence type="ECO:0000256" key="16">
    <source>
        <dbReference type="ARBA" id="ARBA00039104"/>
    </source>
</evidence>
<gene>
    <name evidence="24" type="ORF">AAFF_G00063120</name>
</gene>
<evidence type="ECO:0000256" key="11">
    <source>
        <dbReference type="ARBA" id="ARBA00022968"/>
    </source>
</evidence>
<dbReference type="PROSITE" id="PS00678">
    <property type="entry name" value="WD_REPEATS_1"/>
    <property type="match status" value="1"/>
</dbReference>
<dbReference type="Pfam" id="PF14844">
    <property type="entry name" value="PH_BEACH"/>
    <property type="match status" value="1"/>
</dbReference>
<dbReference type="InterPro" id="IPR036372">
    <property type="entry name" value="BEACH_dom_sf"/>
</dbReference>
<evidence type="ECO:0000256" key="6">
    <source>
        <dbReference type="ARBA" id="ARBA00022676"/>
    </source>
</evidence>
<dbReference type="Gene3D" id="1.10.1540.10">
    <property type="entry name" value="BEACH domain"/>
    <property type="match status" value="1"/>
</dbReference>
<feature type="region of interest" description="Disordered" evidence="21">
    <location>
        <begin position="299"/>
        <end position="408"/>
    </location>
</feature>
<feature type="region of interest" description="Disordered" evidence="21">
    <location>
        <begin position="1762"/>
        <end position="1783"/>
    </location>
</feature>
<comment type="pathway">
    <text evidence="3">Protein modification; protein glycosylation.</text>
</comment>
<feature type="domain" description="BEACH" evidence="22">
    <location>
        <begin position="3240"/>
        <end position="3542"/>
    </location>
</feature>
<feature type="region of interest" description="Disordered" evidence="21">
    <location>
        <begin position="918"/>
        <end position="979"/>
    </location>
</feature>
<evidence type="ECO:0000256" key="17">
    <source>
        <dbReference type="ARBA" id="ARBA00040432"/>
    </source>
</evidence>
<keyword evidence="25" id="KW-1185">Reference proteome</keyword>
<feature type="compositionally biased region" description="Basic and acidic residues" evidence="21">
    <location>
        <begin position="1055"/>
        <end position="1066"/>
    </location>
</feature>
<keyword evidence="6" id="KW-0328">Glycosyltransferase</keyword>
<comment type="similarity">
    <text evidence="4">Belongs to the glycosyltransferase 31 family.</text>
</comment>
<evidence type="ECO:0000313" key="25">
    <source>
        <dbReference type="Proteomes" id="UP001221898"/>
    </source>
</evidence>
<dbReference type="PANTHER" id="PTHR13743:SF86">
    <property type="entry name" value="LYSOSOMAL-TRAFFICKING REGULATOR"/>
    <property type="match status" value="1"/>
</dbReference>
<evidence type="ECO:0000256" key="15">
    <source>
        <dbReference type="ARBA" id="ARBA00023180"/>
    </source>
</evidence>
<evidence type="ECO:0000256" key="3">
    <source>
        <dbReference type="ARBA" id="ARBA00004922"/>
    </source>
</evidence>
<dbReference type="GO" id="GO:0005783">
    <property type="term" value="C:endoplasmic reticulum"/>
    <property type="evidence" value="ECO:0007669"/>
    <property type="project" value="UniProtKB-SubCell"/>
</dbReference>
<proteinExistence type="inferred from homology"/>
<feature type="region of interest" description="Disordered" evidence="21">
    <location>
        <begin position="1720"/>
        <end position="1746"/>
    </location>
</feature>
<protein>
    <recommendedName>
        <fullName evidence="17">UDP-GalNAc:beta-1,3-N-acetylgalactosaminyltransferase 2</fullName>
        <ecNumber evidence="16">2.4.1.313</ecNumber>
    </recommendedName>
    <alternativeName>
        <fullName evidence="18">Beta-1,3-N-acetylgalactosaminyltransferase II</fullName>
    </alternativeName>
</protein>
<comment type="subcellular location">
    <subcellularLocation>
        <location evidence="1">Endoplasmic reticulum</location>
    </subcellularLocation>
    <subcellularLocation>
        <location evidence="2">Golgi apparatus membrane</location>
        <topology evidence="2">Single-pass type II membrane protein</topology>
    </subcellularLocation>
</comment>